<proteinExistence type="predicted"/>
<dbReference type="GO" id="GO:0032259">
    <property type="term" value="P:methylation"/>
    <property type="evidence" value="ECO:0007669"/>
    <property type="project" value="UniProtKB-KW"/>
</dbReference>
<name>B2FLZ7_STRMK</name>
<dbReference type="GO" id="GO:0015667">
    <property type="term" value="F:site-specific DNA-methyltransferase (cytosine-N4-specific) activity"/>
    <property type="evidence" value="ECO:0007669"/>
    <property type="project" value="UniProtKB-EC"/>
</dbReference>
<protein>
    <submittedName>
        <fullName evidence="1">Modification methylase</fullName>
        <ecNumber evidence="1">2.1.1.113</ecNumber>
    </submittedName>
</protein>
<dbReference type="EC" id="2.1.1.113" evidence="1"/>
<dbReference type="Proteomes" id="UP000008840">
    <property type="component" value="Chromosome"/>
</dbReference>
<dbReference type="EMBL" id="AM743169">
    <property type="protein sequence ID" value="CAQ45365.1"/>
    <property type="molecule type" value="Genomic_DNA"/>
</dbReference>
<keyword evidence="2" id="KW-1185">Reference proteome</keyword>
<gene>
    <name evidence="1" type="ordered locus">Smlt1844</name>
</gene>
<dbReference type="Gene3D" id="3.40.50.150">
    <property type="entry name" value="Vaccinia Virus protein VP39"/>
    <property type="match status" value="2"/>
</dbReference>
<dbReference type="AlphaFoldDB" id="B2FLZ7"/>
<dbReference type="KEGG" id="sml:Smlt1844"/>
<organism evidence="1 2">
    <name type="scientific">Stenotrophomonas maltophilia (strain K279a)</name>
    <dbReference type="NCBI Taxonomy" id="522373"/>
    <lineage>
        <taxon>Bacteria</taxon>
        <taxon>Pseudomonadati</taxon>
        <taxon>Pseudomonadota</taxon>
        <taxon>Gammaproteobacteria</taxon>
        <taxon>Lysobacterales</taxon>
        <taxon>Lysobacteraceae</taxon>
        <taxon>Stenotrophomonas</taxon>
        <taxon>Stenotrophomonas maltophilia group</taxon>
    </lineage>
</organism>
<keyword evidence="1" id="KW-0489">Methyltransferase</keyword>
<dbReference type="eggNOG" id="COG0863">
    <property type="taxonomic scope" value="Bacteria"/>
</dbReference>
<evidence type="ECO:0000313" key="2">
    <source>
        <dbReference type="Proteomes" id="UP000008840"/>
    </source>
</evidence>
<dbReference type="HOGENOM" id="CLU_027633_0_0_6"/>
<dbReference type="SUPFAM" id="SSF53335">
    <property type="entry name" value="S-adenosyl-L-methionine-dependent methyltransferases"/>
    <property type="match status" value="1"/>
</dbReference>
<sequence length="502" mass="56960">MTLAYRETDGLIISPNQKERMMDSLRETNELSKTNTEAMPESDGIKSTGIKISKTKPERVVAQVHKKLTKILEPLDALYPIERRFDLGPYVHWRGNASSPMHRWLRYREAYSPELIDKLQLGSRILDPFSGCGSIPIGAAIRGKKSVGIDLNPIAAFSSKVKLTPLKPSSIRRIQNFLGNFNSLLGSSERWPLPELSISKKVFEPQMLDAVLRARTAIEVSFKNDPLARNFVFLAWLAILEGVGSYFKEGNGIKYRNKKRQKGKYENRAEGEWQLERFGVDQTAFFSRTFTHQLEMMLEDTAEWQSGDWTGQQLIEGSAFNLGEILNGETFDSVIFSPPYANRFDYFESFKVELWFGNFVNSYADLNALRKASLRSHLNADYKRPSENLPILEELISLMDPTASSWRMGVPDLMRGYFHDMGMVLRQCRSVLPAGRCYVVVGNSAFAGVIIPTDVLTAMVGINAGFNRAKIIETRHLTVAPQQRNMLKGFEKYMRESIVVLE</sequence>
<dbReference type="EnsemblBacteria" id="CAQ45365">
    <property type="protein sequence ID" value="CAQ45365"/>
    <property type="gene ID" value="Smlt1844"/>
</dbReference>
<reference evidence="1 2" key="1">
    <citation type="journal article" date="2008" name="Genome Biol.">
        <title>The complete genome, comparative and functional analysis of Stenotrophomonas maltophilia reveals an organism heavily shielded by drug resistance determinants.</title>
        <authorList>
            <person name="Crossman L.C."/>
            <person name="Gould V.C."/>
            <person name="Dow J.M."/>
            <person name="Vernikos G.S."/>
            <person name="Okazaki A."/>
            <person name="Sebaihia M."/>
            <person name="Saunders D."/>
            <person name="Arrowsmith C."/>
            <person name="Carver T."/>
            <person name="Peters N."/>
            <person name="Adlem E."/>
            <person name="Kerhornou A."/>
            <person name="Lord A."/>
            <person name="Murphy L."/>
            <person name="Seeger K."/>
            <person name="Squares R."/>
            <person name="Rutter S."/>
            <person name="Quail M.A."/>
            <person name="Rajandream M.A."/>
            <person name="Harris D."/>
            <person name="Churcher C."/>
            <person name="Bentley S.D."/>
            <person name="Parkhill J."/>
            <person name="Thomson N.R."/>
            <person name="Avison M.B."/>
        </authorList>
    </citation>
    <scope>NUCLEOTIDE SEQUENCE [LARGE SCALE GENOMIC DNA]</scope>
    <source>
        <strain evidence="1 2">K279a</strain>
    </source>
</reference>
<dbReference type="InterPro" id="IPR029063">
    <property type="entry name" value="SAM-dependent_MTases_sf"/>
</dbReference>
<keyword evidence="1" id="KW-0808">Transferase</keyword>
<evidence type="ECO:0000313" key="1">
    <source>
        <dbReference type="EMBL" id="CAQ45365.1"/>
    </source>
</evidence>
<dbReference type="RefSeq" id="WP_012479800.1">
    <property type="nucleotide sequence ID" value="NC_010943.1"/>
</dbReference>
<accession>B2FLZ7</accession>
<dbReference type="REBASE" id="18162">
    <property type="entry name" value="M1.SmaKORF1844P"/>
</dbReference>